<sequence>MSVIVRCLNPSAHKVGGLVKALPPIWGLEDRVRGRGIGEDRVQFIFGSEGDLYHVLHRGPWFVNGWIVTLDQWKPNPDPNFLKRLLFWVRLKGIPIHQLKEQAVKSILEPYGKVDVVELHAKNSPSLEYVRARTWINVDEPLQFVKNARFSSGEVARIELVYEKLLKVCFICKRLTHDQSVCPLQGRDNPSRRGGSQGRKQETIKGKGKGKGKGVVQYDSDYLETNLHAGGESASKPVHSLPVSSPSRPIREKGGGDTGQRGRKKAGNFVQEWRPKSQGVEFNRTTERMGIEQAETVEGVATSLSKRRRLSGSGDRVPKKARIGSGEKAHTAPSVFERLGSGEKFSSVSICV</sequence>
<feature type="region of interest" description="Disordered" evidence="1">
    <location>
        <begin position="228"/>
        <end position="267"/>
    </location>
</feature>
<evidence type="ECO:0000313" key="5">
    <source>
        <dbReference type="Proteomes" id="UP000434276"/>
    </source>
</evidence>
<dbReference type="InterPro" id="IPR025558">
    <property type="entry name" value="DUF4283"/>
</dbReference>
<dbReference type="InterPro" id="IPR025836">
    <property type="entry name" value="Zn_knuckle_CX2CX4HX4C"/>
</dbReference>
<feature type="region of interest" description="Disordered" evidence="1">
    <location>
        <begin position="304"/>
        <end position="330"/>
    </location>
</feature>
<dbReference type="Proteomes" id="UP000434276">
    <property type="component" value="Unassembled WGS sequence"/>
</dbReference>
<evidence type="ECO:0000259" key="2">
    <source>
        <dbReference type="Pfam" id="PF14111"/>
    </source>
</evidence>
<proteinExistence type="predicted"/>
<dbReference type="Pfam" id="PF14392">
    <property type="entry name" value="zf-CCHC_4"/>
    <property type="match status" value="1"/>
</dbReference>
<dbReference type="EMBL" id="CACSHJ010000087">
    <property type="protein sequence ID" value="CAA0285621.1"/>
    <property type="molecule type" value="Genomic_DNA"/>
</dbReference>
<evidence type="ECO:0000259" key="3">
    <source>
        <dbReference type="Pfam" id="PF14392"/>
    </source>
</evidence>
<accession>A0A5S9WNP7</accession>
<evidence type="ECO:0000313" key="4">
    <source>
        <dbReference type="EMBL" id="CAA0285621.1"/>
    </source>
</evidence>
<name>A0A5S9WNP7_ARATH</name>
<dbReference type="OrthoDB" id="1103720at2759"/>
<reference evidence="4 5" key="1">
    <citation type="submission" date="2019-12" db="EMBL/GenBank/DDBJ databases">
        <authorList>
            <person name="Jiao W.-B."/>
            <person name="Schneeberger K."/>
        </authorList>
    </citation>
    <scope>NUCLEOTIDE SEQUENCE [LARGE SCALE GENOMIC DNA]</scope>
    <source>
        <strain evidence="5">cv. C24</strain>
    </source>
</reference>
<dbReference type="PANTHER" id="PTHR31286">
    <property type="entry name" value="GLYCINE-RICH CELL WALL STRUCTURAL PROTEIN 1.8-LIKE"/>
    <property type="match status" value="1"/>
</dbReference>
<dbReference type="InterPro" id="IPR040256">
    <property type="entry name" value="At4g02000-like"/>
</dbReference>
<organism evidence="4 5">
    <name type="scientific">Arabidopsis thaliana</name>
    <name type="common">Mouse-ear cress</name>
    <dbReference type="NCBI Taxonomy" id="3702"/>
    <lineage>
        <taxon>Eukaryota</taxon>
        <taxon>Viridiplantae</taxon>
        <taxon>Streptophyta</taxon>
        <taxon>Embryophyta</taxon>
        <taxon>Tracheophyta</taxon>
        <taxon>Spermatophyta</taxon>
        <taxon>Magnoliopsida</taxon>
        <taxon>eudicotyledons</taxon>
        <taxon>Gunneridae</taxon>
        <taxon>Pentapetalae</taxon>
        <taxon>rosids</taxon>
        <taxon>malvids</taxon>
        <taxon>Brassicales</taxon>
        <taxon>Brassicaceae</taxon>
        <taxon>Camelineae</taxon>
        <taxon>Arabidopsis</taxon>
    </lineage>
</organism>
<dbReference type="AlphaFoldDB" id="A0A5S9WNP7"/>
<feature type="domain" description="Zinc knuckle CX2CX4HX4C" evidence="3">
    <location>
        <begin position="137"/>
        <end position="183"/>
    </location>
</feature>
<feature type="region of interest" description="Disordered" evidence="1">
    <location>
        <begin position="182"/>
        <end position="215"/>
    </location>
</feature>
<evidence type="ECO:0000256" key="1">
    <source>
        <dbReference type="SAM" id="MobiDB-lite"/>
    </source>
</evidence>
<evidence type="ECO:0008006" key="6">
    <source>
        <dbReference type="Google" id="ProtNLM"/>
    </source>
</evidence>
<dbReference type="PANTHER" id="PTHR31286:SF178">
    <property type="entry name" value="DUF4283 DOMAIN-CONTAINING PROTEIN"/>
    <property type="match status" value="1"/>
</dbReference>
<feature type="domain" description="DUF4283" evidence="2">
    <location>
        <begin position="2"/>
        <end position="79"/>
    </location>
</feature>
<protein>
    <recommendedName>
        <fullName evidence="6">DUF4283 domain-containing protein</fullName>
    </recommendedName>
</protein>
<dbReference type="Pfam" id="PF14111">
    <property type="entry name" value="DUF4283"/>
    <property type="match status" value="1"/>
</dbReference>
<gene>
    <name evidence="4" type="ORF">C24_LOCUS4100</name>
</gene>